<dbReference type="eggNOG" id="COG1004">
    <property type="taxonomic scope" value="Bacteria"/>
</dbReference>
<comment type="similarity">
    <text evidence="2 8">Belongs to the UDP-glucose/GDP-mannose dehydrogenase family.</text>
</comment>
<dbReference type="PANTHER" id="PTHR43750">
    <property type="entry name" value="UDP-GLUCOSE 6-DEHYDROGENASE TUAD"/>
    <property type="match status" value="1"/>
</dbReference>
<evidence type="ECO:0000256" key="8">
    <source>
        <dbReference type="PIRNR" id="PIRNR000124"/>
    </source>
</evidence>
<feature type="binding site" evidence="11">
    <location>
        <position position="86"/>
    </location>
    <ligand>
        <name>NAD(+)</name>
        <dbReference type="ChEBI" id="CHEBI:57540"/>
    </ligand>
</feature>
<dbReference type="InterPro" id="IPR028357">
    <property type="entry name" value="UDPglc_DH_bac"/>
</dbReference>
<evidence type="ECO:0000256" key="9">
    <source>
        <dbReference type="PIRSR" id="PIRSR500134-1"/>
    </source>
</evidence>
<dbReference type="PIRSF" id="PIRSF000124">
    <property type="entry name" value="UDPglc_GDPman_dh"/>
    <property type="match status" value="1"/>
</dbReference>
<dbReference type="STRING" id="945713.IALB_1404"/>
<evidence type="ECO:0000256" key="3">
    <source>
        <dbReference type="ARBA" id="ARBA00012954"/>
    </source>
</evidence>
<dbReference type="PIRSF" id="PIRSF500134">
    <property type="entry name" value="UDPglc_DH_bac"/>
    <property type="match status" value="1"/>
</dbReference>
<dbReference type="PANTHER" id="PTHR43750:SF3">
    <property type="entry name" value="UDP-GLUCOSE 6-DEHYDROGENASE TUAD"/>
    <property type="match status" value="1"/>
</dbReference>
<evidence type="ECO:0000256" key="1">
    <source>
        <dbReference type="ARBA" id="ARBA00004701"/>
    </source>
</evidence>
<feature type="domain" description="UDP-glucose/GDP-mannose dehydrogenase C-terminal" evidence="12">
    <location>
        <begin position="318"/>
        <end position="420"/>
    </location>
</feature>
<feature type="binding site" evidence="11">
    <location>
        <position position="124"/>
    </location>
    <ligand>
        <name>NAD(+)</name>
        <dbReference type="ChEBI" id="CHEBI:57540"/>
    </ligand>
</feature>
<dbReference type="Proteomes" id="UP000007394">
    <property type="component" value="Chromosome"/>
</dbReference>
<comment type="pathway">
    <text evidence="1">Nucleotide-sugar biosynthesis; UDP-alpha-D-glucuronate biosynthesis; UDP-alpha-D-glucuronate from UDP-alpha-D-glucose: step 1/1.</text>
</comment>
<feature type="binding site" evidence="10">
    <location>
        <begin position="153"/>
        <end position="156"/>
    </location>
    <ligand>
        <name>substrate</name>
    </ligand>
</feature>
<dbReference type="RefSeq" id="WP_014560269.1">
    <property type="nucleotide sequence ID" value="NC_017464.1"/>
</dbReference>
<dbReference type="EMBL" id="CP003418">
    <property type="protein sequence ID" value="AFH49114.1"/>
    <property type="molecule type" value="Genomic_DNA"/>
</dbReference>
<dbReference type="SUPFAM" id="SSF52413">
    <property type="entry name" value="UDP-glucose/GDP-mannose dehydrogenase C-terminal domain"/>
    <property type="match status" value="1"/>
</dbReference>
<accession>I0AJF7</accession>
<dbReference type="InterPro" id="IPR014027">
    <property type="entry name" value="UDP-Glc/GDP-Man_DH_C"/>
</dbReference>
<dbReference type="EC" id="1.1.1.22" evidence="3 8"/>
<keyword evidence="6 8" id="KW-0520">NAD</keyword>
<dbReference type="Pfam" id="PF03720">
    <property type="entry name" value="UDPG_MGDP_dh_C"/>
    <property type="match status" value="1"/>
</dbReference>
<comment type="catalytic activity">
    <reaction evidence="7 8">
        <text>UDP-alpha-D-glucose + 2 NAD(+) + H2O = UDP-alpha-D-glucuronate + 2 NADH + 3 H(+)</text>
        <dbReference type="Rhea" id="RHEA:23596"/>
        <dbReference type="ChEBI" id="CHEBI:15377"/>
        <dbReference type="ChEBI" id="CHEBI:15378"/>
        <dbReference type="ChEBI" id="CHEBI:57540"/>
        <dbReference type="ChEBI" id="CHEBI:57945"/>
        <dbReference type="ChEBI" id="CHEBI:58052"/>
        <dbReference type="ChEBI" id="CHEBI:58885"/>
        <dbReference type="EC" id="1.1.1.22"/>
    </reaction>
</comment>
<feature type="binding site" evidence="10">
    <location>
        <begin position="253"/>
        <end position="257"/>
    </location>
    <ligand>
        <name>substrate</name>
    </ligand>
</feature>
<dbReference type="InterPro" id="IPR036291">
    <property type="entry name" value="NAD(P)-bd_dom_sf"/>
</dbReference>
<reference evidence="13 14" key="1">
    <citation type="journal article" date="2012" name="Front. Microbiol.">
        <title>Complete genome of Ignavibacterium album, a metabolically versatile, flagellated, facultative anaerobe from the phylum Chlorobi.</title>
        <authorList>
            <person name="Liu Z."/>
            <person name="Frigaard N.-U."/>
            <person name="Vogl K."/>
            <person name="Iino T."/>
            <person name="Ohkuma M."/>
            <person name="Overmann J."/>
            <person name="Bryant D.A."/>
        </authorList>
    </citation>
    <scope>NUCLEOTIDE SEQUENCE [LARGE SCALE GENOMIC DNA]</scope>
    <source>
        <strain evidence="14">DSM 19864 / JCM 16511 / NBRC 101810 / Mat9-16</strain>
    </source>
</reference>
<organism evidence="13 14">
    <name type="scientific">Ignavibacterium album (strain DSM 19864 / JCM 16511 / NBRC 101810 / Mat9-16)</name>
    <dbReference type="NCBI Taxonomy" id="945713"/>
    <lineage>
        <taxon>Bacteria</taxon>
        <taxon>Pseudomonadati</taxon>
        <taxon>Ignavibacteriota</taxon>
        <taxon>Ignavibacteria</taxon>
        <taxon>Ignavibacteriales</taxon>
        <taxon>Ignavibacteriaceae</taxon>
        <taxon>Ignavibacterium</taxon>
    </lineage>
</organism>
<dbReference type="OrthoDB" id="9803238at2"/>
<dbReference type="InterPro" id="IPR017476">
    <property type="entry name" value="UDP-Glc/GDP-Man"/>
</dbReference>
<feature type="binding site" evidence="10">
    <location>
        <position position="208"/>
    </location>
    <ligand>
        <name>substrate</name>
    </ligand>
</feature>
<evidence type="ECO:0000256" key="2">
    <source>
        <dbReference type="ARBA" id="ARBA00006601"/>
    </source>
</evidence>
<evidence type="ECO:0000256" key="10">
    <source>
        <dbReference type="PIRSR" id="PIRSR500134-2"/>
    </source>
</evidence>
<dbReference type="InterPro" id="IPR014026">
    <property type="entry name" value="UDP-Glc/GDP-Man_DH_dimer"/>
</dbReference>
<dbReference type="KEGG" id="ial:IALB_1404"/>
<evidence type="ECO:0000256" key="7">
    <source>
        <dbReference type="ARBA" id="ARBA00047473"/>
    </source>
</evidence>
<keyword evidence="5 8" id="KW-0560">Oxidoreductase</keyword>
<dbReference type="Gene3D" id="3.40.50.720">
    <property type="entry name" value="NAD(P)-binding Rossmann-like Domain"/>
    <property type="match status" value="2"/>
</dbReference>
<evidence type="ECO:0000256" key="11">
    <source>
        <dbReference type="PIRSR" id="PIRSR500134-3"/>
    </source>
</evidence>
<dbReference type="GO" id="GO:0000271">
    <property type="term" value="P:polysaccharide biosynthetic process"/>
    <property type="evidence" value="ECO:0007669"/>
    <property type="project" value="InterPro"/>
</dbReference>
<feature type="binding site" evidence="10">
    <location>
        <position position="261"/>
    </location>
    <ligand>
        <name>substrate</name>
    </ligand>
</feature>
<evidence type="ECO:0000313" key="14">
    <source>
        <dbReference type="Proteomes" id="UP000007394"/>
    </source>
</evidence>
<dbReference type="SMART" id="SM00984">
    <property type="entry name" value="UDPG_MGDP_dh_C"/>
    <property type="match status" value="1"/>
</dbReference>
<evidence type="ECO:0000256" key="4">
    <source>
        <dbReference type="ARBA" id="ARBA00015132"/>
    </source>
</evidence>
<dbReference type="NCBIfam" id="TIGR03026">
    <property type="entry name" value="NDP-sugDHase"/>
    <property type="match status" value="1"/>
</dbReference>
<dbReference type="Pfam" id="PF03721">
    <property type="entry name" value="UDPG_MGDP_dh_N"/>
    <property type="match status" value="1"/>
</dbReference>
<feature type="binding site" evidence="11">
    <location>
        <position position="30"/>
    </location>
    <ligand>
        <name>NAD(+)</name>
        <dbReference type="ChEBI" id="CHEBI:57540"/>
    </ligand>
</feature>
<feature type="binding site" evidence="11">
    <location>
        <position position="156"/>
    </location>
    <ligand>
        <name>NAD(+)</name>
        <dbReference type="ChEBI" id="CHEBI:57540"/>
    </ligand>
</feature>
<keyword evidence="14" id="KW-1185">Reference proteome</keyword>
<proteinExistence type="inferred from homology"/>
<evidence type="ECO:0000256" key="6">
    <source>
        <dbReference type="ARBA" id="ARBA00023027"/>
    </source>
</evidence>
<feature type="binding site" evidence="11">
    <location>
        <position position="267"/>
    </location>
    <ligand>
        <name>NAD(+)</name>
        <dbReference type="ChEBI" id="CHEBI:57540"/>
    </ligand>
</feature>
<dbReference type="SUPFAM" id="SSF48179">
    <property type="entry name" value="6-phosphogluconate dehydrogenase C-terminal domain-like"/>
    <property type="match status" value="1"/>
</dbReference>
<dbReference type="GO" id="GO:0006065">
    <property type="term" value="P:UDP-glucuronate biosynthetic process"/>
    <property type="evidence" value="ECO:0007669"/>
    <property type="project" value="UniProtKB-UniPathway"/>
</dbReference>
<dbReference type="SUPFAM" id="SSF51735">
    <property type="entry name" value="NAD(P)-binding Rossmann-fold domains"/>
    <property type="match status" value="1"/>
</dbReference>
<feature type="binding site" evidence="11">
    <location>
        <position position="332"/>
    </location>
    <ligand>
        <name>NAD(+)</name>
        <dbReference type="ChEBI" id="CHEBI:57540"/>
    </ligand>
</feature>
<feature type="binding site" evidence="10">
    <location>
        <position position="325"/>
    </location>
    <ligand>
        <name>substrate</name>
    </ligand>
</feature>
<dbReference type="HOGENOM" id="CLU_023810_1_2_10"/>
<protein>
    <recommendedName>
        <fullName evidence="4 8">UDP-glucose 6-dehydrogenase</fullName>
        <ecNumber evidence="3 8">1.1.1.22</ecNumber>
    </recommendedName>
</protein>
<feature type="active site" description="Nucleophile" evidence="9">
    <location>
        <position position="264"/>
    </location>
</feature>
<feature type="binding site" evidence="11">
    <location>
        <position position="35"/>
    </location>
    <ligand>
        <name>NAD(+)</name>
        <dbReference type="ChEBI" id="CHEBI:57540"/>
    </ligand>
</feature>
<dbReference type="InterPro" id="IPR001732">
    <property type="entry name" value="UDP-Glc/GDP-Man_DH_N"/>
</dbReference>
<evidence type="ECO:0000256" key="5">
    <source>
        <dbReference type="ARBA" id="ARBA00023002"/>
    </source>
</evidence>
<evidence type="ECO:0000259" key="12">
    <source>
        <dbReference type="SMART" id="SM00984"/>
    </source>
</evidence>
<dbReference type="Gene3D" id="1.20.5.100">
    <property type="entry name" value="Cytochrome c1, transmembrane anchor, C-terminal"/>
    <property type="match status" value="1"/>
</dbReference>
<dbReference type="AlphaFoldDB" id="I0AJF7"/>
<dbReference type="GO" id="GO:0003979">
    <property type="term" value="F:UDP-glucose 6-dehydrogenase activity"/>
    <property type="evidence" value="ECO:0007669"/>
    <property type="project" value="UniProtKB-EC"/>
</dbReference>
<dbReference type="InterPro" id="IPR008927">
    <property type="entry name" value="6-PGluconate_DH-like_C_sf"/>
</dbReference>
<dbReference type="Pfam" id="PF00984">
    <property type="entry name" value="UDPG_MGDP_dh"/>
    <property type="match status" value="1"/>
</dbReference>
<dbReference type="GO" id="GO:0051287">
    <property type="term" value="F:NAD binding"/>
    <property type="evidence" value="ECO:0007669"/>
    <property type="project" value="InterPro"/>
</dbReference>
<dbReference type="UniPathway" id="UPA00038">
    <property type="reaction ID" value="UER00491"/>
</dbReference>
<gene>
    <name evidence="13" type="primary">ugd</name>
    <name evidence="13" type="ordered locus">IALB_1404</name>
</gene>
<name>I0AJF7_IGNAJ</name>
<sequence length="443" mass="49841">MKLAVIGTGYVGLVSGTCFAEMGNNVICVDNNREKLKKLNNGQVTIYEPGLELLYQRNFNQKRLRFTDNLKEAVDFAEAIFLCLPTPQGEDGSADLTHVMEIADQIGNILKQSSDYKLIVNKSTVPVGTVAKVKEVLTQKGAKSFDVASNPEFLREGFAVDDFMKPDRIVIGAESEKAFKLLRSLYEPFVRQGNPIIEMDIRSAEVTKYAANSYLATRITFMNELANFCEKAGANVDLVRKGMGSDTRIGKRFLFPGIGYGGSCFPKDVNALIKTSLDFNSELTLLTLVDKINKEQRLRFFNKIKNHFEGNLKGKRFAVWGLAFKPNTDDMREAPSIPVIKMLLENGAKVKAFDPAAMTNSKFYLNDKIEYADNMYDALPDADALLIFTEWNEFRNPDFTKVKSLLKEPLIFDGRNVYDLDDMEELGFTYYSIGRKIIKGKNL</sequence>
<dbReference type="InterPro" id="IPR036220">
    <property type="entry name" value="UDP-Glc/GDP-Man_DH_C_sf"/>
</dbReference>
<evidence type="ECO:0000313" key="13">
    <source>
        <dbReference type="EMBL" id="AFH49114.1"/>
    </source>
</evidence>
<dbReference type="PATRIC" id="fig|945713.3.peg.1404"/>